<feature type="region of interest" description="Disordered" evidence="5">
    <location>
        <begin position="1"/>
        <end position="32"/>
    </location>
</feature>
<dbReference type="SUPFAM" id="SSF103473">
    <property type="entry name" value="MFS general substrate transporter"/>
    <property type="match status" value="1"/>
</dbReference>
<evidence type="ECO:0000313" key="8">
    <source>
        <dbReference type="EMBL" id="KAK7689822.1"/>
    </source>
</evidence>
<evidence type="ECO:0000256" key="6">
    <source>
        <dbReference type="SAM" id="Phobius"/>
    </source>
</evidence>
<keyword evidence="9" id="KW-1185">Reference proteome</keyword>
<dbReference type="GO" id="GO:0005886">
    <property type="term" value="C:plasma membrane"/>
    <property type="evidence" value="ECO:0007669"/>
    <property type="project" value="TreeGrafter"/>
</dbReference>
<dbReference type="PANTHER" id="PTHR23502">
    <property type="entry name" value="MAJOR FACILITATOR SUPERFAMILY"/>
    <property type="match status" value="1"/>
</dbReference>
<feature type="transmembrane region" description="Helical" evidence="6">
    <location>
        <begin position="521"/>
        <end position="540"/>
    </location>
</feature>
<feature type="transmembrane region" description="Helical" evidence="6">
    <location>
        <begin position="214"/>
        <end position="231"/>
    </location>
</feature>
<dbReference type="PANTHER" id="PTHR23502:SF5">
    <property type="entry name" value="QUINIDINE RESISTANCE PROTEIN 3"/>
    <property type="match status" value="1"/>
</dbReference>
<protein>
    <recommendedName>
        <fullName evidence="7">Major facilitator superfamily (MFS) profile domain-containing protein</fullName>
    </recommendedName>
</protein>
<name>A0AAW0GE40_9APHY</name>
<dbReference type="InterPro" id="IPR020846">
    <property type="entry name" value="MFS_dom"/>
</dbReference>
<dbReference type="EMBL" id="JASBNA010000007">
    <property type="protein sequence ID" value="KAK7689822.1"/>
    <property type="molecule type" value="Genomic_DNA"/>
</dbReference>
<accession>A0AAW0GE40</accession>
<feature type="compositionally biased region" description="Basic and acidic residues" evidence="5">
    <location>
        <begin position="22"/>
        <end position="32"/>
    </location>
</feature>
<keyword evidence="4 6" id="KW-0472">Membrane</keyword>
<feature type="transmembrane region" description="Helical" evidence="6">
    <location>
        <begin position="96"/>
        <end position="115"/>
    </location>
</feature>
<comment type="caution">
    <text evidence="8">The sequence shown here is derived from an EMBL/GenBank/DDBJ whole genome shotgun (WGS) entry which is preliminary data.</text>
</comment>
<comment type="subcellular location">
    <subcellularLocation>
        <location evidence="1">Membrane</location>
        <topology evidence="1">Multi-pass membrane protein</topology>
    </subcellularLocation>
</comment>
<dbReference type="Proteomes" id="UP001385951">
    <property type="component" value="Unassembled WGS sequence"/>
</dbReference>
<dbReference type="Pfam" id="PF07690">
    <property type="entry name" value="MFS_1"/>
    <property type="match status" value="1"/>
</dbReference>
<gene>
    <name evidence="8" type="ORF">QCA50_006461</name>
</gene>
<feature type="transmembrane region" description="Helical" evidence="6">
    <location>
        <begin position="426"/>
        <end position="446"/>
    </location>
</feature>
<reference evidence="8 9" key="1">
    <citation type="submission" date="2022-09" db="EMBL/GenBank/DDBJ databases">
        <authorList>
            <person name="Palmer J.M."/>
        </authorList>
    </citation>
    <scope>NUCLEOTIDE SEQUENCE [LARGE SCALE GENOMIC DNA]</scope>
    <source>
        <strain evidence="8 9">DSM 7382</strain>
    </source>
</reference>
<evidence type="ECO:0000256" key="2">
    <source>
        <dbReference type="ARBA" id="ARBA00022692"/>
    </source>
</evidence>
<evidence type="ECO:0000256" key="5">
    <source>
        <dbReference type="SAM" id="MobiDB-lite"/>
    </source>
</evidence>
<feature type="transmembrane region" description="Helical" evidence="6">
    <location>
        <begin position="384"/>
        <end position="405"/>
    </location>
</feature>
<evidence type="ECO:0000313" key="9">
    <source>
        <dbReference type="Proteomes" id="UP001385951"/>
    </source>
</evidence>
<feature type="transmembrane region" description="Helical" evidence="6">
    <location>
        <begin position="186"/>
        <end position="208"/>
    </location>
</feature>
<dbReference type="InterPro" id="IPR036259">
    <property type="entry name" value="MFS_trans_sf"/>
</dbReference>
<feature type="transmembrane region" description="Helical" evidence="6">
    <location>
        <begin position="452"/>
        <end position="478"/>
    </location>
</feature>
<sequence>MFECPQSMDENLSAMSAPATHPDIETPHSSPPEEKLDIEHAFVEDDPRKWSSTRKTIILIAVSGAAVICGLGANLYNPAIAQIESDLHASSGDISWSISLYILLLGDVPLIWSAFSELYGRKKIYIVSFGLGLIGCIVLALAKTVGVLIGMRCVQAAGASAVFAIGAATLADIYDAEVRGSMMGIYYSAPLLGPALGPIIGGALTQAFSWRATFWFIVIFTGLCFVGFIFFKDTYRKERSLTYQTVLKQRLRERAAKKGNASGVSISSHETAVSAEAKMSEKEKSEASVPPTAGTSLVDLSAQDLEGKAAPSREAAVLAKEMSEIKLTFKDVSPVGPVIAVVSRPNNVLMLLTSALIFSSSYSVNYTCARTLSDKYGYNALKIGLVLLSVGLGSMFGSIIGGRWSDYVFVKLKAKNGGISHAEMRLESTFLAMVPLPLSIIAYGWLAEKQVHIAALCVVLFIFGFCSISIYSSTLAYIVDANMGRSAQAVATNSAFRGTLAFAAAEVAIPLQNAIGDGGLYTLWAGILILAELCTLLTWWKGKTWREHAEEKEAQRS</sequence>
<evidence type="ECO:0000256" key="1">
    <source>
        <dbReference type="ARBA" id="ARBA00004141"/>
    </source>
</evidence>
<keyword evidence="3 6" id="KW-1133">Transmembrane helix</keyword>
<feature type="domain" description="Major facilitator superfamily (MFS) profile" evidence="7">
    <location>
        <begin position="58"/>
        <end position="543"/>
    </location>
</feature>
<dbReference type="GO" id="GO:0022857">
    <property type="term" value="F:transmembrane transporter activity"/>
    <property type="evidence" value="ECO:0007669"/>
    <property type="project" value="InterPro"/>
</dbReference>
<evidence type="ECO:0000256" key="3">
    <source>
        <dbReference type="ARBA" id="ARBA00022989"/>
    </source>
</evidence>
<evidence type="ECO:0000259" key="7">
    <source>
        <dbReference type="PROSITE" id="PS50850"/>
    </source>
</evidence>
<feature type="transmembrane region" description="Helical" evidence="6">
    <location>
        <begin position="57"/>
        <end position="76"/>
    </location>
</feature>
<dbReference type="InterPro" id="IPR011701">
    <property type="entry name" value="MFS"/>
</dbReference>
<dbReference type="AlphaFoldDB" id="A0AAW0GE40"/>
<keyword evidence="2 6" id="KW-0812">Transmembrane</keyword>
<organism evidence="8 9">
    <name type="scientific">Cerrena zonata</name>
    <dbReference type="NCBI Taxonomy" id="2478898"/>
    <lineage>
        <taxon>Eukaryota</taxon>
        <taxon>Fungi</taxon>
        <taxon>Dikarya</taxon>
        <taxon>Basidiomycota</taxon>
        <taxon>Agaricomycotina</taxon>
        <taxon>Agaricomycetes</taxon>
        <taxon>Polyporales</taxon>
        <taxon>Cerrenaceae</taxon>
        <taxon>Cerrena</taxon>
    </lineage>
</organism>
<dbReference type="Gene3D" id="1.20.1250.20">
    <property type="entry name" value="MFS general substrate transporter like domains"/>
    <property type="match status" value="1"/>
</dbReference>
<proteinExistence type="predicted"/>
<dbReference type="Gene3D" id="1.20.1720.10">
    <property type="entry name" value="Multidrug resistance protein D"/>
    <property type="match status" value="1"/>
</dbReference>
<feature type="transmembrane region" description="Helical" evidence="6">
    <location>
        <begin position="154"/>
        <end position="174"/>
    </location>
</feature>
<feature type="transmembrane region" description="Helical" evidence="6">
    <location>
        <begin position="124"/>
        <end position="142"/>
    </location>
</feature>
<dbReference type="PROSITE" id="PS50850">
    <property type="entry name" value="MFS"/>
    <property type="match status" value="1"/>
</dbReference>
<evidence type="ECO:0000256" key="4">
    <source>
        <dbReference type="ARBA" id="ARBA00023136"/>
    </source>
</evidence>